<accession>A0A1B9B6L1</accession>
<dbReference type="GO" id="GO:0016787">
    <property type="term" value="F:hydrolase activity"/>
    <property type="evidence" value="ECO:0007669"/>
    <property type="project" value="UniProtKB-KW"/>
</dbReference>
<evidence type="ECO:0000256" key="3">
    <source>
        <dbReference type="PIRSR" id="PIRSR028757-1"/>
    </source>
</evidence>
<feature type="active site" description="Nucleophile" evidence="3">
    <location>
        <position position="111"/>
    </location>
</feature>
<dbReference type="InterPro" id="IPR040921">
    <property type="entry name" value="Peptidase_S66C"/>
</dbReference>
<dbReference type="Gene3D" id="3.50.30.60">
    <property type="entry name" value="LD-carboxypeptidase A C-terminal domain-like"/>
    <property type="match status" value="1"/>
</dbReference>
<comment type="similarity">
    <text evidence="1">Belongs to the peptidase S66 family.</text>
</comment>
<organism evidence="6 7">
    <name type="scientific">Pseudobacillus wudalianchiensis</name>
    <dbReference type="NCBI Taxonomy" id="1743143"/>
    <lineage>
        <taxon>Bacteria</taxon>
        <taxon>Bacillati</taxon>
        <taxon>Bacillota</taxon>
        <taxon>Bacilli</taxon>
        <taxon>Bacillales</taxon>
        <taxon>Bacillaceae</taxon>
        <taxon>Pseudobacillus</taxon>
    </lineage>
</organism>
<evidence type="ECO:0000259" key="4">
    <source>
        <dbReference type="Pfam" id="PF02016"/>
    </source>
</evidence>
<dbReference type="InterPro" id="IPR027461">
    <property type="entry name" value="Carboxypeptidase_A_C_sf"/>
</dbReference>
<protein>
    <submittedName>
        <fullName evidence="6">Peptidase S66</fullName>
    </submittedName>
</protein>
<dbReference type="Pfam" id="PF17676">
    <property type="entry name" value="Peptidase_S66C"/>
    <property type="match status" value="1"/>
</dbReference>
<evidence type="ECO:0000259" key="5">
    <source>
        <dbReference type="Pfam" id="PF17676"/>
    </source>
</evidence>
<keyword evidence="2" id="KW-0378">Hydrolase</keyword>
<dbReference type="AlphaFoldDB" id="A0A1B9B6L1"/>
<dbReference type="Proteomes" id="UP000092578">
    <property type="component" value="Unassembled WGS sequence"/>
</dbReference>
<dbReference type="SUPFAM" id="SSF141986">
    <property type="entry name" value="LD-carboxypeptidase A C-terminal domain-like"/>
    <property type="match status" value="1"/>
</dbReference>
<keyword evidence="7" id="KW-1185">Reference proteome</keyword>
<dbReference type="InterPro" id="IPR027478">
    <property type="entry name" value="LdcA_N"/>
</dbReference>
<dbReference type="EMBL" id="MAYT01000006">
    <property type="protein sequence ID" value="OCA91708.1"/>
    <property type="molecule type" value="Genomic_DNA"/>
</dbReference>
<dbReference type="InterPro" id="IPR003507">
    <property type="entry name" value="S66_fam"/>
</dbReference>
<proteinExistence type="inferred from homology"/>
<evidence type="ECO:0000256" key="1">
    <source>
        <dbReference type="ARBA" id="ARBA00010233"/>
    </source>
</evidence>
<sequence length="325" mass="36348">MQPPRLQPGDEIRVIAPSMSMAIVKGKQVEIAQERLEGLGFRVTFGRHVEEHDLVFSTSVENRLEDLHEAFRDPNVKAIFTAIGGYNVNQLLAHIDYDLIQNNPKILIGYSDITALQLAIYRKTGLITYSGPHFSTFGMKQMADYTIQGMLAALTNDAPFELEAPETWSDDKWYLDQEDRTYYPNEGPIIITEGRAEGRLVGGNLSTLNLLQGTEYMPSLKGAVLFIEDDNETHLMKFDRDIQSVLHLPDAKELKAVLIGRFQKESDITESALVSLLKNKLELRDIPVMANVSFGHTDPIATLPIGGQAEITAENEKTEILIYGN</sequence>
<feature type="domain" description="LD-carboxypeptidase N-terminal" evidence="4">
    <location>
        <begin position="12"/>
        <end position="131"/>
    </location>
</feature>
<dbReference type="CDD" id="cd07062">
    <property type="entry name" value="Peptidase_S66_mccF_like"/>
    <property type="match status" value="1"/>
</dbReference>
<dbReference type="RefSeq" id="WP_065409831.1">
    <property type="nucleotide sequence ID" value="NZ_MAYT01000006.1"/>
</dbReference>
<feature type="domain" description="LD-carboxypeptidase C-terminal" evidence="5">
    <location>
        <begin position="197"/>
        <end position="311"/>
    </location>
</feature>
<reference evidence="7" key="1">
    <citation type="submission" date="2016-05" db="EMBL/GenBank/DDBJ databases">
        <authorList>
            <person name="Liu B."/>
            <person name="Wang J."/>
            <person name="Zhu Y."/>
            <person name="Liu G."/>
            <person name="Chen Q."/>
            <person name="Chen Z."/>
            <person name="Lan J."/>
            <person name="Che J."/>
            <person name="Ge C."/>
            <person name="Shi H."/>
            <person name="Pan Z."/>
            <person name="Liu X."/>
        </authorList>
    </citation>
    <scope>NUCLEOTIDE SEQUENCE [LARGE SCALE GENOMIC DNA]</scope>
    <source>
        <strain evidence="7">FJAT-27215</strain>
    </source>
</reference>
<feature type="active site" description="Charge relay system" evidence="3">
    <location>
        <position position="296"/>
    </location>
</feature>
<dbReference type="PANTHER" id="PTHR30237:SF6">
    <property type="entry name" value="CARBOXYPEPTIDASE YOCD-RELATED"/>
    <property type="match status" value="1"/>
</dbReference>
<dbReference type="InterPro" id="IPR029062">
    <property type="entry name" value="Class_I_gatase-like"/>
</dbReference>
<dbReference type="PIRSF" id="PIRSF028757">
    <property type="entry name" value="LD-carboxypeptidase"/>
    <property type="match status" value="1"/>
</dbReference>
<dbReference type="Gene3D" id="3.40.50.10740">
    <property type="entry name" value="Class I glutamine amidotransferase-like"/>
    <property type="match status" value="1"/>
</dbReference>
<feature type="active site" description="Charge relay system" evidence="3">
    <location>
        <position position="228"/>
    </location>
</feature>
<name>A0A1B9B6L1_9BACI</name>
<evidence type="ECO:0000256" key="2">
    <source>
        <dbReference type="ARBA" id="ARBA00022801"/>
    </source>
</evidence>
<comment type="caution">
    <text evidence="6">The sequence shown here is derived from an EMBL/GenBank/DDBJ whole genome shotgun (WGS) entry which is preliminary data.</text>
</comment>
<evidence type="ECO:0000313" key="7">
    <source>
        <dbReference type="Proteomes" id="UP000092578"/>
    </source>
</evidence>
<dbReference type="InterPro" id="IPR040449">
    <property type="entry name" value="Peptidase_S66_N"/>
</dbReference>
<dbReference type="Pfam" id="PF02016">
    <property type="entry name" value="Peptidase_S66"/>
    <property type="match status" value="1"/>
</dbReference>
<gene>
    <name evidence="6" type="ORF">A8F95_20025</name>
</gene>
<evidence type="ECO:0000313" key="6">
    <source>
        <dbReference type="EMBL" id="OCA91708.1"/>
    </source>
</evidence>
<dbReference type="PANTHER" id="PTHR30237">
    <property type="entry name" value="MURAMOYLTETRAPEPTIDE CARBOXYPEPTIDASE"/>
    <property type="match status" value="1"/>
</dbReference>
<dbReference type="SUPFAM" id="SSF52317">
    <property type="entry name" value="Class I glutamine amidotransferase-like"/>
    <property type="match status" value="1"/>
</dbReference>